<dbReference type="InterPro" id="IPR014710">
    <property type="entry name" value="RmlC-like_jellyroll"/>
</dbReference>
<evidence type="ECO:0000256" key="2">
    <source>
        <dbReference type="ARBA" id="ARBA00023125"/>
    </source>
</evidence>
<evidence type="ECO:0000259" key="4">
    <source>
        <dbReference type="PROSITE" id="PS50042"/>
    </source>
</evidence>
<dbReference type="CDD" id="cd00038">
    <property type="entry name" value="CAP_ED"/>
    <property type="match status" value="1"/>
</dbReference>
<dbReference type="Gene3D" id="1.10.10.10">
    <property type="entry name" value="Winged helix-like DNA-binding domain superfamily/Winged helix DNA-binding domain"/>
    <property type="match status" value="1"/>
</dbReference>
<keyword evidence="3" id="KW-0804">Transcription</keyword>
<dbReference type="SUPFAM" id="SSF51206">
    <property type="entry name" value="cAMP-binding domain-like"/>
    <property type="match status" value="1"/>
</dbReference>
<evidence type="ECO:0000256" key="3">
    <source>
        <dbReference type="ARBA" id="ARBA00023163"/>
    </source>
</evidence>
<dbReference type="InterPro" id="IPR050397">
    <property type="entry name" value="Env_Response_Regulators"/>
</dbReference>
<dbReference type="PROSITE" id="PS51063">
    <property type="entry name" value="HTH_CRP_2"/>
    <property type="match status" value="1"/>
</dbReference>
<name>S5TL61_9CORY</name>
<protein>
    <submittedName>
        <fullName evidence="6">Transcriptional regulator</fullName>
    </submittedName>
</protein>
<dbReference type="AlphaFoldDB" id="S5TL61"/>
<keyword evidence="2" id="KW-0238">DNA-binding</keyword>
<dbReference type="GO" id="GO:0003700">
    <property type="term" value="F:DNA-binding transcription factor activity"/>
    <property type="evidence" value="ECO:0007669"/>
    <property type="project" value="TreeGrafter"/>
</dbReference>
<keyword evidence="7" id="KW-1185">Reference proteome</keyword>
<dbReference type="SUPFAM" id="SSF46785">
    <property type="entry name" value="Winged helix' DNA-binding domain"/>
    <property type="match status" value="1"/>
</dbReference>
<dbReference type="SMART" id="SM00419">
    <property type="entry name" value="HTH_CRP"/>
    <property type="match status" value="1"/>
</dbReference>
<accession>S5TL61</accession>
<dbReference type="InterPro" id="IPR036388">
    <property type="entry name" value="WH-like_DNA-bd_sf"/>
</dbReference>
<dbReference type="KEGG" id="cmd:B841_10695"/>
<dbReference type="GO" id="GO:0005829">
    <property type="term" value="C:cytosol"/>
    <property type="evidence" value="ECO:0007669"/>
    <property type="project" value="TreeGrafter"/>
</dbReference>
<dbReference type="GO" id="GO:0003677">
    <property type="term" value="F:DNA binding"/>
    <property type="evidence" value="ECO:0007669"/>
    <property type="project" value="UniProtKB-KW"/>
</dbReference>
<evidence type="ECO:0000256" key="1">
    <source>
        <dbReference type="ARBA" id="ARBA00023015"/>
    </source>
</evidence>
<dbReference type="InterPro" id="IPR012318">
    <property type="entry name" value="HTH_CRP"/>
</dbReference>
<dbReference type="HOGENOM" id="CLU_075053_3_1_11"/>
<dbReference type="Pfam" id="PF13545">
    <property type="entry name" value="HTH_Crp_2"/>
    <property type="match status" value="1"/>
</dbReference>
<evidence type="ECO:0000259" key="5">
    <source>
        <dbReference type="PROSITE" id="PS51063"/>
    </source>
</evidence>
<organism evidence="6 7">
    <name type="scientific">Corynebacterium maris DSM 45190</name>
    <dbReference type="NCBI Taxonomy" id="1224163"/>
    <lineage>
        <taxon>Bacteria</taxon>
        <taxon>Bacillati</taxon>
        <taxon>Actinomycetota</taxon>
        <taxon>Actinomycetes</taxon>
        <taxon>Mycobacteriales</taxon>
        <taxon>Corynebacteriaceae</taxon>
        <taxon>Corynebacterium</taxon>
    </lineage>
</organism>
<dbReference type="InterPro" id="IPR000595">
    <property type="entry name" value="cNMP-bd_dom"/>
</dbReference>
<sequence length="216" mass="23331">MGELTPQQHLELDEKLSAWSWADNDPILLAGEESEGSYLIVAGRVRVTRDTVDGKEITVDVAAPGDVIGPLHTSTAEAMDSAWAMDTTCALYLPARALGDVVTDYPAFAVSLLQMQQERLAASRTREVDQATKTVEQRVAAVLLDLDERMGQVRSDGSHLIQARVRRDDIAGMAGTTIESASRAMTRLRKRGLVDAGREWVAITDAAGLRDVAEGG</sequence>
<dbReference type="PANTHER" id="PTHR24567">
    <property type="entry name" value="CRP FAMILY TRANSCRIPTIONAL REGULATORY PROTEIN"/>
    <property type="match status" value="1"/>
</dbReference>
<dbReference type="Gene3D" id="2.60.120.10">
    <property type="entry name" value="Jelly Rolls"/>
    <property type="match status" value="1"/>
</dbReference>
<dbReference type="STRING" id="1224163.B841_10695"/>
<dbReference type="eggNOG" id="COG0664">
    <property type="taxonomic scope" value="Bacteria"/>
</dbReference>
<feature type="domain" description="Cyclic nucleotide-binding" evidence="4">
    <location>
        <begin position="1"/>
        <end position="71"/>
    </location>
</feature>
<dbReference type="EMBL" id="CP003924">
    <property type="protein sequence ID" value="AGS35611.1"/>
    <property type="molecule type" value="Genomic_DNA"/>
</dbReference>
<evidence type="ECO:0000313" key="7">
    <source>
        <dbReference type="Proteomes" id="UP000015388"/>
    </source>
</evidence>
<dbReference type="Proteomes" id="UP000015388">
    <property type="component" value="Chromosome"/>
</dbReference>
<dbReference type="PATRIC" id="fig|1224163.3.peg.2156"/>
<dbReference type="InterPro" id="IPR036390">
    <property type="entry name" value="WH_DNA-bd_sf"/>
</dbReference>
<keyword evidence="1" id="KW-0805">Transcription regulation</keyword>
<gene>
    <name evidence="6" type="ORF">B841_10695</name>
</gene>
<dbReference type="InterPro" id="IPR018490">
    <property type="entry name" value="cNMP-bd_dom_sf"/>
</dbReference>
<dbReference type="SMART" id="SM00100">
    <property type="entry name" value="cNMP"/>
    <property type="match status" value="1"/>
</dbReference>
<dbReference type="PANTHER" id="PTHR24567:SF26">
    <property type="entry name" value="REGULATORY PROTEIN YEIL"/>
    <property type="match status" value="1"/>
</dbReference>
<dbReference type="Pfam" id="PF00027">
    <property type="entry name" value="cNMP_binding"/>
    <property type="match status" value="1"/>
</dbReference>
<evidence type="ECO:0000313" key="6">
    <source>
        <dbReference type="EMBL" id="AGS35611.1"/>
    </source>
</evidence>
<reference evidence="6 7" key="1">
    <citation type="submission" date="2012-11" db="EMBL/GenBank/DDBJ databases">
        <title>The complete genome sequence of Corynebacterium maris Coryn-1 (=DSM 45190).</title>
        <authorList>
            <person name="Schaffert L."/>
            <person name="Albersmeier A."/>
            <person name="Kalinowski J."/>
            <person name="Ruckert C."/>
        </authorList>
    </citation>
    <scope>NUCLEOTIDE SEQUENCE [LARGE SCALE GENOMIC DNA]</scope>
    <source>
        <strain evidence="7">Coryn-1</strain>
    </source>
</reference>
<dbReference type="PROSITE" id="PS50042">
    <property type="entry name" value="CNMP_BINDING_3"/>
    <property type="match status" value="1"/>
</dbReference>
<proteinExistence type="predicted"/>
<feature type="domain" description="HTH crp-type" evidence="5">
    <location>
        <begin position="133"/>
        <end position="207"/>
    </location>
</feature>